<dbReference type="Proteomes" id="UP001501084">
    <property type="component" value="Unassembled WGS sequence"/>
</dbReference>
<keyword evidence="2" id="KW-1185">Reference proteome</keyword>
<evidence type="ECO:0000313" key="1">
    <source>
        <dbReference type="EMBL" id="GAA2189909.1"/>
    </source>
</evidence>
<gene>
    <name evidence="1" type="ORF">GCM10009786_25000</name>
</gene>
<evidence type="ECO:0000313" key="2">
    <source>
        <dbReference type="Proteomes" id="UP001501084"/>
    </source>
</evidence>
<comment type="caution">
    <text evidence="1">The sequence shown here is derived from an EMBL/GenBank/DDBJ whole genome shotgun (WGS) entry which is preliminary data.</text>
</comment>
<organism evidence="1 2">
    <name type="scientific">Leucobacter alluvii</name>
    <dbReference type="NCBI Taxonomy" id="340321"/>
    <lineage>
        <taxon>Bacteria</taxon>
        <taxon>Bacillati</taxon>
        <taxon>Actinomycetota</taxon>
        <taxon>Actinomycetes</taxon>
        <taxon>Micrococcales</taxon>
        <taxon>Microbacteriaceae</taxon>
        <taxon>Leucobacter</taxon>
    </lineage>
</organism>
<dbReference type="EMBL" id="BAAAOP010000012">
    <property type="protein sequence ID" value="GAA2189909.1"/>
    <property type="molecule type" value="Genomic_DNA"/>
</dbReference>
<sequence length="247" mass="25483">MSAVQFAERSSAAAPPHAAWITDVPEGSVYGSLYAAPAPDREAVADRFAAIGLPIHLDVILDREDTGELVHRGIVAAELRDLGARHPDSLLEVHLIVLAGARGRAVDGYDPELRDEIAAVLEAAASVGAQRAAVPAGVAADASLTEAFRAAGGEVWTVLEPGDDPASLDAGTAGALIMLIEPGTREPARPELLERISQLAPAVQVSVDGGVDAAIALRAIELGAHHVIVGRALLGRAHTQAVRGEQS</sequence>
<dbReference type="RefSeq" id="WP_346058494.1">
    <property type="nucleotide sequence ID" value="NZ_BAAAOP010000012.1"/>
</dbReference>
<dbReference type="Gene3D" id="3.20.20.70">
    <property type="entry name" value="Aldolase class I"/>
    <property type="match status" value="1"/>
</dbReference>
<reference evidence="1 2" key="1">
    <citation type="journal article" date="2019" name="Int. J. Syst. Evol. Microbiol.">
        <title>The Global Catalogue of Microorganisms (GCM) 10K type strain sequencing project: providing services to taxonomists for standard genome sequencing and annotation.</title>
        <authorList>
            <consortium name="The Broad Institute Genomics Platform"/>
            <consortium name="The Broad Institute Genome Sequencing Center for Infectious Disease"/>
            <person name="Wu L."/>
            <person name="Ma J."/>
        </authorList>
    </citation>
    <scope>NUCLEOTIDE SEQUENCE [LARGE SCALE GENOMIC DNA]</scope>
    <source>
        <strain evidence="1 2">JCM 14919</strain>
    </source>
</reference>
<dbReference type="InterPro" id="IPR011060">
    <property type="entry name" value="RibuloseP-bd_barrel"/>
</dbReference>
<proteinExistence type="predicted"/>
<dbReference type="SUPFAM" id="SSF51366">
    <property type="entry name" value="Ribulose-phoshate binding barrel"/>
    <property type="match status" value="1"/>
</dbReference>
<dbReference type="InterPro" id="IPR013785">
    <property type="entry name" value="Aldolase_TIM"/>
</dbReference>
<evidence type="ECO:0008006" key="3">
    <source>
        <dbReference type="Google" id="ProtNLM"/>
    </source>
</evidence>
<accession>A0ABN3B886</accession>
<protein>
    <recommendedName>
        <fullName evidence="3">Ribulose-phosphate 3-epimerase</fullName>
    </recommendedName>
</protein>
<name>A0ABN3B886_9MICO</name>